<evidence type="ECO:0000256" key="1">
    <source>
        <dbReference type="SAM" id="MobiDB-lite"/>
    </source>
</evidence>
<keyword evidence="3" id="KW-1185">Reference proteome</keyword>
<evidence type="ECO:0000313" key="3">
    <source>
        <dbReference type="Proteomes" id="UP001148018"/>
    </source>
</evidence>
<dbReference type="Proteomes" id="UP001148018">
    <property type="component" value="Unassembled WGS sequence"/>
</dbReference>
<evidence type="ECO:0000313" key="2">
    <source>
        <dbReference type="EMBL" id="KAJ3611645.1"/>
    </source>
</evidence>
<protein>
    <submittedName>
        <fullName evidence="2">Uncharacterized protein</fullName>
    </submittedName>
</protein>
<organism evidence="2 3">
    <name type="scientific">Muraenolepis orangiensis</name>
    <name type="common">Patagonian moray cod</name>
    <dbReference type="NCBI Taxonomy" id="630683"/>
    <lineage>
        <taxon>Eukaryota</taxon>
        <taxon>Metazoa</taxon>
        <taxon>Chordata</taxon>
        <taxon>Craniata</taxon>
        <taxon>Vertebrata</taxon>
        <taxon>Euteleostomi</taxon>
        <taxon>Actinopterygii</taxon>
        <taxon>Neopterygii</taxon>
        <taxon>Teleostei</taxon>
        <taxon>Neoteleostei</taxon>
        <taxon>Acanthomorphata</taxon>
        <taxon>Zeiogadaria</taxon>
        <taxon>Gadariae</taxon>
        <taxon>Gadiformes</taxon>
        <taxon>Muraenolepidoidei</taxon>
        <taxon>Muraenolepididae</taxon>
        <taxon>Muraenolepis</taxon>
    </lineage>
</organism>
<reference evidence="2" key="1">
    <citation type="submission" date="2022-07" db="EMBL/GenBank/DDBJ databases">
        <title>Chromosome-level genome of Muraenolepis orangiensis.</title>
        <authorList>
            <person name="Kim J."/>
        </authorList>
    </citation>
    <scope>NUCLEOTIDE SEQUENCE</scope>
    <source>
        <strain evidence="2">KU_S4_2022</strain>
        <tissue evidence="2">Muscle</tissue>
    </source>
</reference>
<comment type="caution">
    <text evidence="2">The sequence shown here is derived from an EMBL/GenBank/DDBJ whole genome shotgun (WGS) entry which is preliminary data.</text>
</comment>
<feature type="region of interest" description="Disordered" evidence="1">
    <location>
        <begin position="1"/>
        <end position="74"/>
    </location>
</feature>
<dbReference type="EMBL" id="JANIIK010000037">
    <property type="protein sequence ID" value="KAJ3611645.1"/>
    <property type="molecule type" value="Genomic_DNA"/>
</dbReference>
<accession>A0A9Q0ETY8</accession>
<dbReference type="AlphaFoldDB" id="A0A9Q0ETY8"/>
<proteinExistence type="predicted"/>
<name>A0A9Q0ETY8_9TELE</name>
<feature type="compositionally biased region" description="Basic and acidic residues" evidence="1">
    <location>
        <begin position="1"/>
        <end position="12"/>
    </location>
</feature>
<gene>
    <name evidence="2" type="ORF">NHX12_021660</name>
</gene>
<sequence length="74" mass="7972">MDFNRRENEKKTPGSTAPRFGSPTPSDDAASASRRRGLGLPTTRPRPPDDAASASRRRGLGLPTTRPRPPYGSP</sequence>